<comment type="caution">
    <text evidence="1">The sequence shown here is derived from an EMBL/GenBank/DDBJ whole genome shotgun (WGS) entry which is preliminary data.</text>
</comment>
<protein>
    <submittedName>
        <fullName evidence="1">Uncharacterized protein</fullName>
    </submittedName>
</protein>
<proteinExistence type="predicted"/>
<dbReference type="EMBL" id="BARS01031863">
    <property type="protein sequence ID" value="GAG22930.1"/>
    <property type="molecule type" value="Genomic_DNA"/>
</dbReference>
<feature type="non-terminal residue" evidence="1">
    <location>
        <position position="1"/>
    </location>
</feature>
<gene>
    <name evidence="1" type="ORF">S01H1_49518</name>
</gene>
<reference evidence="1" key="1">
    <citation type="journal article" date="2014" name="Front. Microbiol.">
        <title>High frequency of phylogenetically diverse reductive dehalogenase-homologous genes in deep subseafloor sedimentary metagenomes.</title>
        <authorList>
            <person name="Kawai M."/>
            <person name="Futagami T."/>
            <person name="Toyoda A."/>
            <person name="Takaki Y."/>
            <person name="Nishi S."/>
            <person name="Hori S."/>
            <person name="Arai W."/>
            <person name="Tsubouchi T."/>
            <person name="Morono Y."/>
            <person name="Uchiyama I."/>
            <person name="Ito T."/>
            <person name="Fujiyama A."/>
            <person name="Inagaki F."/>
            <person name="Takami H."/>
        </authorList>
    </citation>
    <scope>NUCLEOTIDE SEQUENCE</scope>
    <source>
        <strain evidence="1">Expedition CK06-06</strain>
    </source>
</reference>
<sequence length="87" mass="10236">YRVVPVVSLAHGKVCEEHLAHHQWSKYGYHPHPLGETYRLGQLCQHHDLMIWLSRKVYDLNDPEGAEEIKHLEQFVYGCRGEREVQS</sequence>
<accession>X0VX88</accession>
<dbReference type="AlphaFoldDB" id="X0VX88"/>
<organism evidence="1">
    <name type="scientific">marine sediment metagenome</name>
    <dbReference type="NCBI Taxonomy" id="412755"/>
    <lineage>
        <taxon>unclassified sequences</taxon>
        <taxon>metagenomes</taxon>
        <taxon>ecological metagenomes</taxon>
    </lineage>
</organism>
<name>X0VX88_9ZZZZ</name>
<evidence type="ECO:0000313" key="1">
    <source>
        <dbReference type="EMBL" id="GAG22930.1"/>
    </source>
</evidence>